<keyword evidence="4" id="KW-0112">Calmodulin-binding</keyword>
<dbReference type="GO" id="GO:0005516">
    <property type="term" value="F:calmodulin binding"/>
    <property type="evidence" value="ECO:0007669"/>
    <property type="project" value="UniProtKB-KW"/>
</dbReference>
<evidence type="ECO:0000256" key="4">
    <source>
        <dbReference type="ARBA" id="ARBA00022860"/>
    </source>
</evidence>
<proteinExistence type="predicted"/>
<dbReference type="PANTHER" id="PTHR22706">
    <property type="entry name" value="ASSEMBLY FACTOR FOR SPINDLE MICROTUBULES"/>
    <property type="match status" value="1"/>
</dbReference>
<evidence type="ECO:0000256" key="2">
    <source>
        <dbReference type="ARBA" id="ARBA00022490"/>
    </source>
</evidence>
<dbReference type="GO" id="GO:0007051">
    <property type="term" value="P:spindle organization"/>
    <property type="evidence" value="ECO:0007669"/>
    <property type="project" value="TreeGrafter"/>
</dbReference>
<evidence type="ECO:0000313" key="7">
    <source>
        <dbReference type="EMBL" id="CAE0279232.1"/>
    </source>
</evidence>
<evidence type="ECO:0000256" key="3">
    <source>
        <dbReference type="ARBA" id="ARBA00022737"/>
    </source>
</evidence>
<dbReference type="Gene3D" id="2.20.70.10">
    <property type="match status" value="1"/>
</dbReference>
<dbReference type="InterPro" id="IPR000048">
    <property type="entry name" value="IQ_motif_EF-hand-BS"/>
</dbReference>
<dbReference type="GO" id="GO:0051295">
    <property type="term" value="P:establishment of meiotic spindle localization"/>
    <property type="evidence" value="ECO:0007669"/>
    <property type="project" value="TreeGrafter"/>
</dbReference>
<dbReference type="InterPro" id="IPR051185">
    <property type="entry name" value="ASPM"/>
</dbReference>
<gene>
    <name evidence="7" type="ORF">SELO1098_LOCUS8065</name>
</gene>
<protein>
    <recommendedName>
        <fullName evidence="6">WW domain-containing protein</fullName>
    </recommendedName>
</protein>
<organism evidence="7">
    <name type="scientific">Spumella elongata</name>
    <dbReference type="NCBI Taxonomy" id="89044"/>
    <lineage>
        <taxon>Eukaryota</taxon>
        <taxon>Sar</taxon>
        <taxon>Stramenopiles</taxon>
        <taxon>Ochrophyta</taxon>
        <taxon>Chrysophyceae</taxon>
        <taxon>Chromulinales</taxon>
        <taxon>Chromulinaceae</taxon>
        <taxon>Spumella</taxon>
    </lineage>
</organism>
<dbReference type="SMART" id="SM00015">
    <property type="entry name" value="IQ"/>
    <property type="match status" value="11"/>
</dbReference>
<dbReference type="CDD" id="cd19757">
    <property type="entry name" value="Bbox1"/>
    <property type="match status" value="1"/>
</dbReference>
<feature type="domain" description="WW" evidence="6">
    <location>
        <begin position="1157"/>
        <end position="1191"/>
    </location>
</feature>
<reference evidence="7" key="1">
    <citation type="submission" date="2021-01" db="EMBL/GenBank/DDBJ databases">
        <authorList>
            <person name="Corre E."/>
            <person name="Pelletier E."/>
            <person name="Niang G."/>
            <person name="Scheremetjew M."/>
            <person name="Finn R."/>
            <person name="Kale V."/>
            <person name="Holt S."/>
            <person name="Cochrane G."/>
            <person name="Meng A."/>
            <person name="Brown T."/>
            <person name="Cohen L."/>
        </authorList>
    </citation>
    <scope>NUCLEOTIDE SEQUENCE</scope>
    <source>
        <strain evidence="7">CCAP 955/1</strain>
    </source>
</reference>
<keyword evidence="3" id="KW-0677">Repeat</keyword>
<dbReference type="GO" id="GO:0000278">
    <property type="term" value="P:mitotic cell cycle"/>
    <property type="evidence" value="ECO:0007669"/>
    <property type="project" value="TreeGrafter"/>
</dbReference>
<dbReference type="InterPro" id="IPR001202">
    <property type="entry name" value="WW_dom"/>
</dbReference>
<dbReference type="GO" id="GO:0005737">
    <property type="term" value="C:cytoplasm"/>
    <property type="evidence" value="ECO:0007669"/>
    <property type="project" value="UniProtKB-SubCell"/>
</dbReference>
<dbReference type="Gene3D" id="1.20.5.190">
    <property type="match status" value="2"/>
</dbReference>
<dbReference type="EMBL" id="HBIC01015946">
    <property type="protein sequence ID" value="CAE0279232.1"/>
    <property type="molecule type" value="Transcribed_RNA"/>
</dbReference>
<feature type="coiled-coil region" evidence="5">
    <location>
        <begin position="976"/>
        <end position="1003"/>
    </location>
</feature>
<dbReference type="PANTHER" id="PTHR22706:SF1">
    <property type="entry name" value="ASSEMBLY FACTOR FOR SPINDLE MICROTUBULES"/>
    <property type="match status" value="1"/>
</dbReference>
<evidence type="ECO:0000259" key="6">
    <source>
        <dbReference type="PROSITE" id="PS50020"/>
    </source>
</evidence>
<evidence type="ECO:0000256" key="1">
    <source>
        <dbReference type="ARBA" id="ARBA00004496"/>
    </source>
</evidence>
<keyword evidence="2" id="KW-0963">Cytoplasm</keyword>
<name>A0A7S3GXG6_9STRA</name>
<dbReference type="Pfam" id="PF00612">
    <property type="entry name" value="IQ"/>
    <property type="match status" value="5"/>
</dbReference>
<dbReference type="GO" id="GO:0000922">
    <property type="term" value="C:spindle pole"/>
    <property type="evidence" value="ECO:0007669"/>
    <property type="project" value="TreeGrafter"/>
</dbReference>
<evidence type="ECO:0000256" key="5">
    <source>
        <dbReference type="SAM" id="Coils"/>
    </source>
</evidence>
<dbReference type="CDD" id="cd00201">
    <property type="entry name" value="WW"/>
    <property type="match status" value="1"/>
</dbReference>
<keyword evidence="5" id="KW-0175">Coiled coil</keyword>
<dbReference type="AlphaFoldDB" id="A0A7S3GXG6"/>
<comment type="subcellular location">
    <subcellularLocation>
        <location evidence="1">Cytoplasm</location>
    </subcellularLocation>
</comment>
<accession>A0A7S3GXG6</accession>
<sequence length="1191" mass="139501">MISDHADEESLAEQAFSYANAHSRSQASIPNKTIKARAARMEKIESDLLRSKQNVVKHVIQSRSLEKAKVQAQLIEQALQLRIETSMGLHSGRYAKYMKMINSEKCRFDLDDVAVYTIEIASNASPPGVGRVIYNVHVSFNDKNFLEKLESLVVSPSMVTADFFFKVANASSNGAITKHDALHLYNRASGLALGMAPPYQANEQGSAEEKNDQLESVRWKLLKGLLRRKLVHIKLTMSVLQSPEYQAGQGYIPNNSNDLNNTHNTLSVRMPVGMLASRASTAEASLSLLSSGLHNSKSESQLISPGKLRKSDLLSTSLEKSLAKQSDLKNKISSSIISLYGTEGVSVEALRKNKSALKAFRKIAAEKLFGALEKMYLHFIASMLLKWQKSVEVTRVEQMCQKFEKNLSAYRMLQVMELRCVKQIHRAMQRYKEFVRRAQEAEYHGAVQQLQRVWRGCLGRHHVKIAQRVLAATRVQVRMRMFLARKTVQERQRQKRLRRYVAVIENKWRSHVWIRTMKKVFHLQKTIRNAKIIQRVYRGYKGRKRFAMLDLMRKKYRNAVKFQSVWRRYRAIVRVDLMLQDQKYRKSVVVIQKTFRAFHVRVGYVALRDIHRKAKVIQYLGLRRRAYLEMMRRKKIRCAIKIQRVVRGRQGRQRVKMLRQDQLSAYEAYWRAVRTVEPIILGYATRKRWAPRVAAHVARRAGAAGVLQKRFVALLLGQKARARVRVLQQENDLQNRKNKLVVRIQKRIRGVLGRIKAREQRRKVLAYRELQSRQPYYYRLKDEYYRSQNMYHRAKVVKIQCLVRCHLARRRVYHQRRHLAVLRIQKFLLGKQVIQEARLKLAKMKRELAKRFALITMANLRIAMFLRRKRVERLAKKRLQVKIIKWFLSELVLINKLKQAKFNFRNMKSVKIIENKAVTKIQAVIRGKQAKDYVEKSRRRLVRQRNARRVEKRQKMALKIQCRVRQRQAAHKAQTRRQLKADEERERREFEELELSLEGLHEDFMTELLVIRAQKGVRSMLAKAEFIKKVEQYKAQREKELLDIKRHAARRMQALIRGVLGRMKFKKNLPALKRAQKVRGICCECESNVAVRRCRQCKDKYCASCYDRIHAKGTRRQHGWEHIKQDVRAISTAKGSRGRMNVGGADEFNSNAVAVRAPRKQDWEEFYDESARAKYWFNKLTGEASWTQPQY</sequence>
<dbReference type="PROSITE" id="PS50096">
    <property type="entry name" value="IQ"/>
    <property type="match status" value="8"/>
</dbReference>
<dbReference type="PROSITE" id="PS50020">
    <property type="entry name" value="WW_DOMAIN_2"/>
    <property type="match status" value="1"/>
</dbReference>